<dbReference type="RefSeq" id="WP_166284783.1">
    <property type="nucleotide sequence ID" value="NZ_JAANNP010000135.1"/>
</dbReference>
<name>A0ABX0GZC5_9ACTN</name>
<reference evidence="3 4" key="1">
    <citation type="submission" date="2020-03" db="EMBL/GenBank/DDBJ databases">
        <title>Two novel Motilibacter sp.</title>
        <authorList>
            <person name="Liu S."/>
        </authorList>
    </citation>
    <scope>NUCLEOTIDE SEQUENCE [LARGE SCALE GENOMIC DNA]</scope>
    <source>
        <strain evidence="3 4">E257</strain>
    </source>
</reference>
<comment type="caution">
    <text evidence="3">The sequence shown here is derived from an EMBL/GenBank/DDBJ whole genome shotgun (WGS) entry which is preliminary data.</text>
</comment>
<evidence type="ECO:0000313" key="3">
    <source>
        <dbReference type="EMBL" id="NHC16333.1"/>
    </source>
</evidence>
<feature type="compositionally biased region" description="Low complexity" evidence="1">
    <location>
        <begin position="42"/>
        <end position="53"/>
    </location>
</feature>
<keyword evidence="4" id="KW-1185">Reference proteome</keyword>
<evidence type="ECO:0000256" key="2">
    <source>
        <dbReference type="SAM" id="Phobius"/>
    </source>
</evidence>
<organism evidence="3 4">
    <name type="scientific">Motilibacter deserti</name>
    <dbReference type="NCBI Taxonomy" id="2714956"/>
    <lineage>
        <taxon>Bacteria</taxon>
        <taxon>Bacillati</taxon>
        <taxon>Actinomycetota</taxon>
        <taxon>Actinomycetes</taxon>
        <taxon>Motilibacterales</taxon>
        <taxon>Motilibacteraceae</taxon>
        <taxon>Motilibacter</taxon>
    </lineage>
</organism>
<evidence type="ECO:0000256" key="1">
    <source>
        <dbReference type="SAM" id="MobiDB-lite"/>
    </source>
</evidence>
<protein>
    <submittedName>
        <fullName evidence="3">Uncharacterized protein</fullName>
    </submittedName>
</protein>
<evidence type="ECO:0000313" key="4">
    <source>
        <dbReference type="Proteomes" id="UP000800981"/>
    </source>
</evidence>
<keyword evidence="2" id="KW-0812">Transmembrane</keyword>
<dbReference type="Proteomes" id="UP000800981">
    <property type="component" value="Unassembled WGS sequence"/>
</dbReference>
<proteinExistence type="predicted"/>
<dbReference type="EMBL" id="JAANNP010000135">
    <property type="protein sequence ID" value="NHC16333.1"/>
    <property type="molecule type" value="Genomic_DNA"/>
</dbReference>
<feature type="region of interest" description="Disordered" evidence="1">
    <location>
        <begin position="39"/>
        <end position="61"/>
    </location>
</feature>
<keyword evidence="2" id="KW-0472">Membrane</keyword>
<gene>
    <name evidence="3" type="ORF">G9H71_21340</name>
</gene>
<feature type="transmembrane region" description="Helical" evidence="2">
    <location>
        <begin position="64"/>
        <end position="83"/>
    </location>
</feature>
<keyword evidence="2" id="KW-1133">Transmembrane helix</keyword>
<accession>A0ABX0GZC5</accession>
<sequence length="176" mass="18290">MRRDDDLARLRAARPAGGAGWASSPDGLRTLARVQALAEAEAGSPAGRATGAPPRRPRPSRSRWLPLAGVVAVCAAVAGAVTIREATPDDPQLIGCYSETRAEAAVISQPNAEFASLDPVQACARSWPTMFAELPQPERFALCVTMGGGQVVVPSRAGLSDDVSCVQAGARPAHRP</sequence>